<comment type="subcellular location">
    <subcellularLocation>
        <location evidence="1 11">Cytoplasm</location>
    </subcellularLocation>
</comment>
<dbReference type="AlphaFoldDB" id="A0A915AZG4"/>
<dbReference type="GO" id="GO:0004197">
    <property type="term" value="F:cysteine-type endopeptidase activity"/>
    <property type="evidence" value="ECO:0007669"/>
    <property type="project" value="TreeGrafter"/>
</dbReference>
<dbReference type="PANTHER" id="PTHR22624">
    <property type="entry name" value="CYSTEINE PROTEASE ATG4"/>
    <property type="match status" value="1"/>
</dbReference>
<evidence type="ECO:0000256" key="9">
    <source>
        <dbReference type="ARBA" id="ARBA00023006"/>
    </source>
</evidence>
<evidence type="ECO:0000256" key="1">
    <source>
        <dbReference type="ARBA" id="ARBA00004496"/>
    </source>
</evidence>
<dbReference type="GO" id="GO:0016485">
    <property type="term" value="P:protein processing"/>
    <property type="evidence" value="ECO:0007669"/>
    <property type="project" value="TreeGrafter"/>
</dbReference>
<keyword evidence="13" id="KW-1185">Reference proteome</keyword>
<keyword evidence="3" id="KW-0813">Transport</keyword>
<evidence type="ECO:0000256" key="6">
    <source>
        <dbReference type="ARBA" id="ARBA00022801"/>
    </source>
</evidence>
<keyword evidence="4 11" id="KW-0963">Cytoplasm</keyword>
<dbReference type="SUPFAM" id="SSF54001">
    <property type="entry name" value="Cysteine proteinases"/>
    <property type="match status" value="1"/>
</dbReference>
<proteinExistence type="inferred from homology"/>
<dbReference type="GO" id="GO:0035973">
    <property type="term" value="P:aggrephagy"/>
    <property type="evidence" value="ECO:0007669"/>
    <property type="project" value="TreeGrafter"/>
</dbReference>
<evidence type="ECO:0000256" key="11">
    <source>
        <dbReference type="RuleBase" id="RU363115"/>
    </source>
</evidence>
<sequence>MSTLSLRTNGDDESDREQLTIGDCEICDTTSKYSVGALLSGAANATSSKISRASINLRSLLSGSTTKKTNDDDVSTSESEIAIGSSVRQKFDSVWFSLVYGRWRISRSEYKKRAPLWLLGEFYFTNRPDNDDEVVFRAFAIDYYSRIWLTYRTELSPLPGSSKTTDCGWGCTLRTCQMMLAQALIVLHLGRDWRFWGDEEANRYRCGFGHYDIVSLFGDHLYADLGLYRLMKIAKERNEHGAVGNWYSACTAFGLIRDALMSSKSPLLRCLRMYCVTDGMLIQSEVAQLSEQFRVPVLIIVYVQLGCHAISDCYRKHLVSFLSLRNTVGIIGGRPRRSLYFIGSYDNESLIFLDPHVAHAAIPPSSLQASWQAFHCADFSKMPLDEIDPGCALGFLVLSKNDYESTVKDLFLSQVIDSECEGEVNRVSNPLFVAYVKRPVLSNIVTARPLESGLASPAVQLGFELI</sequence>
<evidence type="ECO:0000313" key="13">
    <source>
        <dbReference type="Proteomes" id="UP000887569"/>
    </source>
</evidence>
<dbReference type="GO" id="GO:0005737">
    <property type="term" value="C:cytoplasm"/>
    <property type="evidence" value="ECO:0007669"/>
    <property type="project" value="UniProtKB-SubCell"/>
</dbReference>
<dbReference type="WBParaSite" id="PgR020_g133_t02">
    <property type="protein sequence ID" value="PgR020_g133_t02"/>
    <property type="gene ID" value="PgR020_g133"/>
</dbReference>
<organism evidence="13 15">
    <name type="scientific">Parascaris univalens</name>
    <name type="common">Nematode worm</name>
    <dbReference type="NCBI Taxonomy" id="6257"/>
    <lineage>
        <taxon>Eukaryota</taxon>
        <taxon>Metazoa</taxon>
        <taxon>Ecdysozoa</taxon>
        <taxon>Nematoda</taxon>
        <taxon>Chromadorea</taxon>
        <taxon>Rhabditida</taxon>
        <taxon>Spirurina</taxon>
        <taxon>Ascaridomorpha</taxon>
        <taxon>Ascaridoidea</taxon>
        <taxon>Ascarididae</taxon>
        <taxon>Parascaris</taxon>
    </lineage>
</organism>
<dbReference type="InterPro" id="IPR046792">
    <property type="entry name" value="Peptidase_C54_cat"/>
</dbReference>
<comment type="catalytic activity">
    <reaction evidence="10">
        <text>[protein]-C-terminal L-amino acid-glycyl-phosphatidylethanolamide + H2O = [protein]-C-terminal L-amino acid-glycine + a 1,2-diacyl-sn-glycero-3-phosphoethanolamine</text>
        <dbReference type="Rhea" id="RHEA:67548"/>
        <dbReference type="Rhea" id="RHEA-COMP:17323"/>
        <dbReference type="Rhea" id="RHEA-COMP:17324"/>
        <dbReference type="ChEBI" id="CHEBI:15377"/>
        <dbReference type="ChEBI" id="CHEBI:64612"/>
        <dbReference type="ChEBI" id="CHEBI:172940"/>
        <dbReference type="ChEBI" id="CHEBI:172941"/>
    </reaction>
    <physiologicalReaction direction="left-to-right" evidence="10">
        <dbReference type="Rhea" id="RHEA:67549"/>
    </physiologicalReaction>
</comment>
<dbReference type="GO" id="GO:0019786">
    <property type="term" value="F:protein-phosphatidylethanolamide deconjugating activity"/>
    <property type="evidence" value="ECO:0007669"/>
    <property type="project" value="InterPro"/>
</dbReference>
<evidence type="ECO:0000256" key="7">
    <source>
        <dbReference type="ARBA" id="ARBA00022807"/>
    </source>
</evidence>
<comment type="function">
    <text evidence="11">Cysteine protease that plays a key role in autophagy by mediating both proteolytic activation and delipidation of ATG8 family proteins.</text>
</comment>
<keyword evidence="6 11" id="KW-0378">Hydrolase</keyword>
<evidence type="ECO:0000256" key="4">
    <source>
        <dbReference type="ARBA" id="ARBA00022490"/>
    </source>
</evidence>
<evidence type="ECO:0000259" key="12">
    <source>
        <dbReference type="Pfam" id="PF03416"/>
    </source>
</evidence>
<keyword evidence="8 11" id="KW-0653">Protein transport</keyword>
<feature type="domain" description="Peptidase C54 catalytic" evidence="12">
    <location>
        <begin position="138"/>
        <end position="407"/>
    </location>
</feature>
<dbReference type="GO" id="GO:0000423">
    <property type="term" value="P:mitophagy"/>
    <property type="evidence" value="ECO:0007669"/>
    <property type="project" value="TreeGrafter"/>
</dbReference>
<evidence type="ECO:0000313" key="15">
    <source>
        <dbReference type="WBParaSite" id="PgR020_g133_t03"/>
    </source>
</evidence>
<name>A0A915AZG4_PARUN</name>
<evidence type="ECO:0000256" key="3">
    <source>
        <dbReference type="ARBA" id="ARBA00022448"/>
    </source>
</evidence>
<keyword evidence="5 11" id="KW-0645">Protease</keyword>
<accession>A0A915AZG4</accession>
<dbReference type="WBParaSite" id="PgR020_g133_t03">
    <property type="protein sequence ID" value="PgR020_g133_t03"/>
    <property type="gene ID" value="PgR020_g133"/>
</dbReference>
<evidence type="ECO:0000256" key="2">
    <source>
        <dbReference type="ARBA" id="ARBA00010958"/>
    </source>
</evidence>
<dbReference type="InterPro" id="IPR038765">
    <property type="entry name" value="Papain-like_cys_pep_sf"/>
</dbReference>
<comment type="similarity">
    <text evidence="2 11">Belongs to the peptidase C54 family.</text>
</comment>
<keyword evidence="7" id="KW-0788">Thiol protease</keyword>
<evidence type="ECO:0000256" key="8">
    <source>
        <dbReference type="ARBA" id="ARBA00022927"/>
    </source>
</evidence>
<protein>
    <recommendedName>
        <fullName evidence="11">Cysteine protease</fullName>
        <ecNumber evidence="11">3.4.22.-</ecNumber>
    </recommendedName>
</protein>
<evidence type="ECO:0000256" key="5">
    <source>
        <dbReference type="ARBA" id="ARBA00022670"/>
    </source>
</evidence>
<dbReference type="InterPro" id="IPR005078">
    <property type="entry name" value="Peptidase_C54"/>
</dbReference>
<dbReference type="GO" id="GO:0000045">
    <property type="term" value="P:autophagosome assembly"/>
    <property type="evidence" value="ECO:0007669"/>
    <property type="project" value="TreeGrafter"/>
</dbReference>
<dbReference type="GO" id="GO:0034727">
    <property type="term" value="P:piecemeal microautophagy of the nucleus"/>
    <property type="evidence" value="ECO:0007669"/>
    <property type="project" value="TreeGrafter"/>
</dbReference>
<reference evidence="14 15" key="1">
    <citation type="submission" date="2022-11" db="UniProtKB">
        <authorList>
            <consortium name="WormBaseParasite"/>
        </authorList>
    </citation>
    <scope>IDENTIFICATION</scope>
</reference>
<keyword evidence="9 11" id="KW-0072">Autophagy</keyword>
<dbReference type="Proteomes" id="UP000887569">
    <property type="component" value="Unplaced"/>
</dbReference>
<dbReference type="Pfam" id="PF03416">
    <property type="entry name" value="Peptidase_C54"/>
    <property type="match status" value="1"/>
</dbReference>
<evidence type="ECO:0000256" key="10">
    <source>
        <dbReference type="ARBA" id="ARBA00029362"/>
    </source>
</evidence>
<dbReference type="GO" id="GO:0015031">
    <property type="term" value="P:protein transport"/>
    <property type="evidence" value="ECO:0007669"/>
    <property type="project" value="UniProtKB-KW"/>
</dbReference>
<evidence type="ECO:0000313" key="14">
    <source>
        <dbReference type="WBParaSite" id="PgR020_g133_t02"/>
    </source>
</evidence>
<dbReference type="EC" id="3.4.22.-" evidence="11"/>
<dbReference type="PANTHER" id="PTHR22624:SF52">
    <property type="entry name" value="CYSTEINE PROTEASE"/>
    <property type="match status" value="1"/>
</dbReference>